<gene>
    <name evidence="2" type="ORF">C1H76_2071</name>
</gene>
<comment type="caution">
    <text evidence="2">The sequence shown here is derived from an EMBL/GenBank/DDBJ whole genome shotgun (WGS) entry which is preliminary data.</text>
</comment>
<evidence type="ECO:0000313" key="3">
    <source>
        <dbReference type="Proteomes" id="UP000308133"/>
    </source>
</evidence>
<feature type="compositionally biased region" description="Low complexity" evidence="1">
    <location>
        <begin position="72"/>
        <end position="92"/>
    </location>
</feature>
<evidence type="ECO:0000313" key="2">
    <source>
        <dbReference type="EMBL" id="TKX25423.1"/>
    </source>
</evidence>
<feature type="compositionally biased region" description="Basic residues" evidence="1">
    <location>
        <begin position="447"/>
        <end position="456"/>
    </location>
</feature>
<name>A0A4U7B2I3_9PEZI</name>
<dbReference type="Proteomes" id="UP000308133">
    <property type="component" value="Unassembled WGS sequence"/>
</dbReference>
<organism evidence="2 3">
    <name type="scientific">Elsinoe australis</name>
    <dbReference type="NCBI Taxonomy" id="40998"/>
    <lineage>
        <taxon>Eukaryota</taxon>
        <taxon>Fungi</taxon>
        <taxon>Dikarya</taxon>
        <taxon>Ascomycota</taxon>
        <taxon>Pezizomycotina</taxon>
        <taxon>Dothideomycetes</taxon>
        <taxon>Dothideomycetidae</taxon>
        <taxon>Myriangiales</taxon>
        <taxon>Elsinoaceae</taxon>
        <taxon>Elsinoe</taxon>
    </lineage>
</organism>
<dbReference type="AlphaFoldDB" id="A0A4U7B2I3"/>
<feature type="compositionally biased region" description="Polar residues" evidence="1">
    <location>
        <begin position="116"/>
        <end position="130"/>
    </location>
</feature>
<evidence type="ECO:0000256" key="1">
    <source>
        <dbReference type="SAM" id="MobiDB-lite"/>
    </source>
</evidence>
<feature type="region of interest" description="Disordered" evidence="1">
    <location>
        <begin position="185"/>
        <end position="212"/>
    </location>
</feature>
<feature type="region of interest" description="Disordered" evidence="1">
    <location>
        <begin position="72"/>
        <end position="135"/>
    </location>
</feature>
<proteinExistence type="predicted"/>
<protein>
    <submittedName>
        <fullName evidence="2">Uncharacterized protein</fullName>
    </submittedName>
</protein>
<dbReference type="EMBL" id="PTQR01000028">
    <property type="protein sequence ID" value="TKX25423.1"/>
    <property type="molecule type" value="Genomic_DNA"/>
</dbReference>
<reference evidence="2 3" key="1">
    <citation type="submission" date="2018-02" db="EMBL/GenBank/DDBJ databases">
        <title>Draft genome sequences of Elsinoe sp., causing black scab on jojoba.</title>
        <authorList>
            <person name="Stodart B."/>
            <person name="Jeffress S."/>
            <person name="Ash G."/>
            <person name="Arun Chinnappa K."/>
        </authorList>
    </citation>
    <scope>NUCLEOTIDE SEQUENCE [LARGE SCALE GENOMIC DNA]</scope>
    <source>
        <strain evidence="2 3">Hillstone_2</strain>
    </source>
</reference>
<sequence>MLSLKFSFGTKIQVVSIWVQLERIVADECELMQIMFEQVKTSNKDPIDMNAVKLQLLLVMLLLRFNLDSSETTSTPLETTYESLETTSSSPTRQRNIPKPLQETAQDPPTPEPGTTRDTPTPELETTVNPGVSYGDFVIHQSSYEERDIESEEELQPMDLDTNDLVWQCLEKESEAVVFDAPYEHGAWDSDDAGFDTGDENDPRTAENDAEPADDLTDHEVWIHTNHLTPFPLWARTENSKPSRDPRQIVIIHRHSGNPTKEKKDAMLKRGVVLVNELCQKLLGRTIQQWQSLNAHTNKKSFQNVVMSTTSFYKTTVPTGITRPHTGFKSTRCPSRNRDFSNAVGMKGWRAGTRVAALFIIAGFDGWCTSLPKLRRWRAAQDHLVIIQLVFYIGRGTRTGFTDLVDLDELLYSEDPSEFIFWLRRFFDWSVRSRKMMRRSNAERAKTSAHRRHNTRRNGDAVST</sequence>
<accession>A0A4U7B2I3</accession>
<feature type="region of interest" description="Disordered" evidence="1">
    <location>
        <begin position="440"/>
        <end position="464"/>
    </location>
</feature>
<feature type="compositionally biased region" description="Acidic residues" evidence="1">
    <location>
        <begin position="189"/>
        <end position="200"/>
    </location>
</feature>